<accession>A0AAU9EHF4</accession>
<dbReference type="InterPro" id="IPR050397">
    <property type="entry name" value="Env_Response_Regulators"/>
</dbReference>
<dbReference type="InterPro" id="IPR000595">
    <property type="entry name" value="cNMP-bd_dom"/>
</dbReference>
<evidence type="ECO:0000259" key="4">
    <source>
        <dbReference type="PROSITE" id="PS50042"/>
    </source>
</evidence>
<dbReference type="InterPro" id="IPR018490">
    <property type="entry name" value="cNMP-bd_dom_sf"/>
</dbReference>
<dbReference type="PROSITE" id="PS50042">
    <property type="entry name" value="CNMP_BINDING_3"/>
    <property type="match status" value="1"/>
</dbReference>
<dbReference type="PROSITE" id="PS51063">
    <property type="entry name" value="HTH_CRP_2"/>
    <property type="match status" value="1"/>
</dbReference>
<dbReference type="Pfam" id="PF13545">
    <property type="entry name" value="HTH_Crp_2"/>
    <property type="match status" value="1"/>
</dbReference>
<proteinExistence type="predicted"/>
<gene>
    <name evidence="6" type="primary">yeiL_2</name>
    <name evidence="6" type="ORF">HLPR_12540</name>
</gene>
<dbReference type="Gene3D" id="2.60.120.10">
    <property type="entry name" value="Jelly Rolls"/>
    <property type="match status" value="1"/>
</dbReference>
<dbReference type="Gene3D" id="1.10.10.10">
    <property type="entry name" value="Winged helix-like DNA-binding domain superfamily/Winged helix DNA-binding domain"/>
    <property type="match status" value="1"/>
</dbReference>
<dbReference type="SUPFAM" id="SSF51206">
    <property type="entry name" value="cAMP-binding domain-like"/>
    <property type="match status" value="1"/>
</dbReference>
<dbReference type="KEGG" id="hprf:HLPR_12540"/>
<name>A0AAU9EHF4_9FIRM</name>
<keyword evidence="3" id="KW-0804">Transcription</keyword>
<feature type="domain" description="Cyclic nucleotide-binding" evidence="4">
    <location>
        <begin position="17"/>
        <end position="108"/>
    </location>
</feature>
<reference evidence="6 7" key="1">
    <citation type="submission" date="2023-08" db="EMBL/GenBank/DDBJ databases">
        <title>Helicovermis profunda gen. nov., sp. nov., a novel mesophilic, fermentative bacterium within the Bacillota from a deep-sea hydrothermal vent chimney.</title>
        <authorList>
            <person name="Miyazaki U."/>
            <person name="Mizutani D."/>
            <person name="Hashimoto Y."/>
            <person name="Tame A."/>
            <person name="Sawayama S."/>
            <person name="Miyazaki J."/>
            <person name="Takai K."/>
            <person name="Nakagawa S."/>
        </authorList>
    </citation>
    <scope>NUCLEOTIDE SEQUENCE [LARGE SCALE GENOMIC DNA]</scope>
    <source>
        <strain evidence="6 7">S502</strain>
    </source>
</reference>
<evidence type="ECO:0000313" key="6">
    <source>
        <dbReference type="EMBL" id="BEP28923.1"/>
    </source>
</evidence>
<dbReference type="GO" id="GO:0005829">
    <property type="term" value="C:cytosol"/>
    <property type="evidence" value="ECO:0007669"/>
    <property type="project" value="TreeGrafter"/>
</dbReference>
<dbReference type="Pfam" id="PF00027">
    <property type="entry name" value="cNMP_binding"/>
    <property type="match status" value="1"/>
</dbReference>
<dbReference type="GO" id="GO:0003677">
    <property type="term" value="F:DNA binding"/>
    <property type="evidence" value="ECO:0007669"/>
    <property type="project" value="UniProtKB-KW"/>
</dbReference>
<dbReference type="InterPro" id="IPR036390">
    <property type="entry name" value="WH_DNA-bd_sf"/>
</dbReference>
<keyword evidence="1" id="KW-0805">Transcription regulation</keyword>
<evidence type="ECO:0000313" key="7">
    <source>
        <dbReference type="Proteomes" id="UP001321786"/>
    </source>
</evidence>
<dbReference type="InterPro" id="IPR012318">
    <property type="entry name" value="HTH_CRP"/>
</dbReference>
<dbReference type="GO" id="GO:0003700">
    <property type="term" value="F:DNA-binding transcription factor activity"/>
    <property type="evidence" value="ECO:0007669"/>
    <property type="project" value="TreeGrafter"/>
</dbReference>
<dbReference type="PANTHER" id="PTHR24567">
    <property type="entry name" value="CRP FAMILY TRANSCRIPTIONAL REGULATORY PROTEIN"/>
    <property type="match status" value="1"/>
</dbReference>
<dbReference type="InterPro" id="IPR036388">
    <property type="entry name" value="WH-like_DNA-bd_sf"/>
</dbReference>
<dbReference type="PANTHER" id="PTHR24567:SF26">
    <property type="entry name" value="REGULATORY PROTEIN YEIL"/>
    <property type="match status" value="1"/>
</dbReference>
<evidence type="ECO:0000256" key="2">
    <source>
        <dbReference type="ARBA" id="ARBA00023125"/>
    </source>
</evidence>
<dbReference type="SUPFAM" id="SSF46785">
    <property type="entry name" value="Winged helix' DNA-binding domain"/>
    <property type="match status" value="1"/>
</dbReference>
<dbReference type="AlphaFoldDB" id="A0AAU9EHF4"/>
<organism evidence="6 7">
    <name type="scientific">Helicovermis profundi</name>
    <dbReference type="NCBI Taxonomy" id="3065157"/>
    <lineage>
        <taxon>Bacteria</taxon>
        <taxon>Bacillati</taxon>
        <taxon>Bacillota</taxon>
        <taxon>Clostridia</taxon>
        <taxon>Helicovermis</taxon>
    </lineage>
</organism>
<dbReference type="Proteomes" id="UP001321786">
    <property type="component" value="Chromosome"/>
</dbReference>
<sequence length="223" mass="25557">MSFYLKKYEIKSLFDTDISSFLEIHKFKKGESISVTDEPVEFFYFQVEGKSKVFKLLKNGKSLLMKFFNPLEIIGEIELIQNITANSNITATSECVMIGIEMKKLKELTENDITFLKFLNKHLVVKLKEFSLSSSINLLYPLENRLASYILATSSRDDSNKKFVDGINTNKLTEMADLLGTSYRHLNRTLKGLQDKGLVKKEKSSIIIINKDELENLAADLYE</sequence>
<feature type="domain" description="HTH crp-type" evidence="5">
    <location>
        <begin position="140"/>
        <end position="212"/>
    </location>
</feature>
<dbReference type="InterPro" id="IPR014710">
    <property type="entry name" value="RmlC-like_jellyroll"/>
</dbReference>
<keyword evidence="7" id="KW-1185">Reference proteome</keyword>
<evidence type="ECO:0000256" key="1">
    <source>
        <dbReference type="ARBA" id="ARBA00023015"/>
    </source>
</evidence>
<dbReference type="EMBL" id="AP028654">
    <property type="protein sequence ID" value="BEP28923.1"/>
    <property type="molecule type" value="Genomic_DNA"/>
</dbReference>
<evidence type="ECO:0000259" key="5">
    <source>
        <dbReference type="PROSITE" id="PS51063"/>
    </source>
</evidence>
<dbReference type="CDD" id="cd00038">
    <property type="entry name" value="CAP_ED"/>
    <property type="match status" value="1"/>
</dbReference>
<keyword evidence="2" id="KW-0238">DNA-binding</keyword>
<evidence type="ECO:0000256" key="3">
    <source>
        <dbReference type="ARBA" id="ARBA00023163"/>
    </source>
</evidence>
<protein>
    <submittedName>
        <fullName evidence="6">Transcriptional regulator YeiL</fullName>
    </submittedName>
</protein>